<name>A0A068T336_NEOGA</name>
<dbReference type="RefSeq" id="WP_038539499.1">
    <property type="nucleotide sequence ID" value="NZ_HG938355.1"/>
</dbReference>
<dbReference type="Proteomes" id="UP000028186">
    <property type="component" value="Chromosome I"/>
</dbReference>
<accession>A0A068T336</accession>
<reference evidence="2" key="1">
    <citation type="journal article" date="2014" name="BMC Genomics">
        <title>Genome sequencing of two Neorhizobium galegae strains reveals a noeT gene responsible for the unusual acetylation of the nodulation factors.</title>
        <authorList>
            <person name="Osterman J."/>
            <person name="Marsh J."/>
            <person name="Laine P.K."/>
            <person name="Zeng Z."/>
            <person name="Alatalo E."/>
            <person name="Sullivan J.T."/>
            <person name="Young J.P."/>
            <person name="Thomas-Oates J."/>
            <person name="Paulin L."/>
            <person name="Lindstrom K."/>
        </authorList>
    </citation>
    <scope>NUCLEOTIDE SEQUENCE [LARGE SCALE GENOMIC DNA]</scope>
    <source>
        <strain evidence="2">HAMBI 1141</strain>
    </source>
</reference>
<dbReference type="PATRIC" id="fig|1028801.3.peg.141"/>
<dbReference type="EMBL" id="HG938355">
    <property type="protein sequence ID" value="CDN52509.1"/>
    <property type="molecule type" value="Genomic_DNA"/>
</dbReference>
<protein>
    <submittedName>
        <fullName evidence="1">Uncharacterized protein</fullName>
    </submittedName>
</protein>
<organism evidence="1 2">
    <name type="scientific">Neorhizobium galegae bv. officinalis bv. officinalis str. HAMBI 1141</name>
    <dbReference type="NCBI Taxonomy" id="1028801"/>
    <lineage>
        <taxon>Bacteria</taxon>
        <taxon>Pseudomonadati</taxon>
        <taxon>Pseudomonadota</taxon>
        <taxon>Alphaproteobacteria</taxon>
        <taxon>Hyphomicrobiales</taxon>
        <taxon>Rhizobiaceae</taxon>
        <taxon>Rhizobium/Agrobacterium group</taxon>
        <taxon>Neorhizobium</taxon>
    </lineage>
</organism>
<dbReference type="HOGENOM" id="CLU_2494714_0_0_5"/>
<evidence type="ECO:0000313" key="2">
    <source>
        <dbReference type="Proteomes" id="UP000028186"/>
    </source>
</evidence>
<dbReference type="AlphaFoldDB" id="A0A068T336"/>
<evidence type="ECO:0000313" key="1">
    <source>
        <dbReference type="EMBL" id="CDN52509.1"/>
    </source>
</evidence>
<dbReference type="KEGG" id="ngl:RG1141_CH01440"/>
<gene>
    <name evidence="1" type="ORF">RG1141_CH01440</name>
</gene>
<proteinExistence type="predicted"/>
<sequence>MRQQIQNHNAYPLCRNRDEQVACVAEAMRRLGEGCTSDDLKSCLGITEVQLKAVADDARARAVTLSTVQTRISVPALRAGNFENRI</sequence>